<accession>A0AAJ1J841</accession>
<dbReference type="InterPro" id="IPR025230">
    <property type="entry name" value="DUF4172"/>
</dbReference>
<proteinExistence type="predicted"/>
<evidence type="ECO:0000313" key="2">
    <source>
        <dbReference type="EMBL" id="MDE1478892.1"/>
    </source>
</evidence>
<dbReference type="Proteomes" id="UP001222434">
    <property type="component" value="Unassembled WGS sequence"/>
</dbReference>
<comment type="caution">
    <text evidence="2">The sequence shown here is derived from an EMBL/GenBank/DDBJ whole genome shotgun (WGS) entry which is preliminary data.</text>
</comment>
<sequence length="77" mass="9188">MWIWQHEDWSDFQWDESVLAPVLRQIHFNQGLLLGRSETENTEQTTLVDILPVLQLAKKLNNNVLANRRTGFLWRTR</sequence>
<feature type="domain" description="DUF4172" evidence="1">
    <location>
        <begin position="2"/>
        <end position="45"/>
    </location>
</feature>
<dbReference type="RefSeq" id="WP_274712718.1">
    <property type="nucleotide sequence ID" value="NZ_JAILSO010000040.1"/>
</dbReference>
<evidence type="ECO:0000259" key="1">
    <source>
        <dbReference type="Pfam" id="PF13776"/>
    </source>
</evidence>
<dbReference type="Pfam" id="PF13776">
    <property type="entry name" value="DUF4172"/>
    <property type="match status" value="1"/>
</dbReference>
<name>A0AAJ1J841_XENBV</name>
<dbReference type="AlphaFoldDB" id="A0AAJ1J841"/>
<gene>
    <name evidence="2" type="ORF">KKJ01_11780</name>
</gene>
<protein>
    <submittedName>
        <fullName evidence="2">DUF4172 domain-containing protein</fullName>
    </submittedName>
</protein>
<dbReference type="EMBL" id="JAILSO010000040">
    <property type="protein sequence ID" value="MDE1478892.1"/>
    <property type="molecule type" value="Genomic_DNA"/>
</dbReference>
<reference evidence="2" key="2">
    <citation type="journal article" date="2022" name="J. Evol. Biol.">
        <title>Pre- and post-association barriers to host switching in sympatric mutualists.</title>
        <authorList>
            <person name="Dinges Z.M."/>
            <person name="Phillips R.K."/>
            <person name="Lively C.M."/>
            <person name="Bashey F."/>
        </authorList>
    </citation>
    <scope>NUCLEOTIDE SEQUENCE</scope>
    <source>
        <strain evidence="2">MC_266_E_2016</strain>
    </source>
</reference>
<reference evidence="2" key="1">
    <citation type="submission" date="2021-08" db="EMBL/GenBank/DDBJ databases">
        <authorList>
            <person name="Papudeshi B."/>
            <person name="Bashey-Visser F."/>
        </authorList>
    </citation>
    <scope>NUCLEOTIDE SEQUENCE</scope>
    <source>
        <strain evidence="2">MC_266_E_2016</strain>
    </source>
</reference>
<evidence type="ECO:0000313" key="3">
    <source>
        <dbReference type="Proteomes" id="UP001222434"/>
    </source>
</evidence>
<organism evidence="2 3">
    <name type="scientific">Xenorhabdus bovienii</name>
    <name type="common">Xenorhabdus nematophila subsp. bovienii</name>
    <dbReference type="NCBI Taxonomy" id="40576"/>
    <lineage>
        <taxon>Bacteria</taxon>
        <taxon>Pseudomonadati</taxon>
        <taxon>Pseudomonadota</taxon>
        <taxon>Gammaproteobacteria</taxon>
        <taxon>Enterobacterales</taxon>
        <taxon>Morganellaceae</taxon>
        <taxon>Xenorhabdus</taxon>
    </lineage>
</organism>